<sequence length="264" mass="28260">MVFHHPPCQTCQETLHNKEPATARGTAEGTHSTGLKESRQTRKSISFGPDPRSSRAADPIAVPYHPLDAQGAACSEDHTSGPHVQDSLSPSPHDARSPSPAESTSNCSGETAVGSDGSPVASPREGSSLGTSGLAPEGDRIAARPNGSVAQFGRPPSLDDRLSMHSRLSMQGEIKNLVAIDMQDSERYERGYTYALCHYGSNQSIIAPGLATSLACPLLQEKGWSVFVHPEGTRYFYYNDPDSVISTFLVSPRRSLTPLLSDFP</sequence>
<organism evidence="2 3">
    <name type="scientific">Coprinellus micaceus</name>
    <name type="common">Glistening ink-cap mushroom</name>
    <name type="synonym">Coprinus micaceus</name>
    <dbReference type="NCBI Taxonomy" id="71717"/>
    <lineage>
        <taxon>Eukaryota</taxon>
        <taxon>Fungi</taxon>
        <taxon>Dikarya</taxon>
        <taxon>Basidiomycota</taxon>
        <taxon>Agaricomycotina</taxon>
        <taxon>Agaricomycetes</taxon>
        <taxon>Agaricomycetidae</taxon>
        <taxon>Agaricales</taxon>
        <taxon>Agaricineae</taxon>
        <taxon>Psathyrellaceae</taxon>
        <taxon>Coprinellus</taxon>
    </lineage>
</organism>
<dbReference type="Proteomes" id="UP000298030">
    <property type="component" value="Unassembled WGS sequence"/>
</dbReference>
<dbReference type="EMBL" id="QPFP01000010">
    <property type="protein sequence ID" value="TEB34152.1"/>
    <property type="molecule type" value="Genomic_DNA"/>
</dbReference>
<gene>
    <name evidence="2" type="ORF">FA13DRAFT_69953</name>
</gene>
<feature type="region of interest" description="Disordered" evidence="1">
    <location>
        <begin position="14"/>
        <end position="159"/>
    </location>
</feature>
<keyword evidence="3" id="KW-1185">Reference proteome</keyword>
<proteinExistence type="predicted"/>
<comment type="caution">
    <text evidence="2">The sequence shown here is derived from an EMBL/GenBank/DDBJ whole genome shotgun (WGS) entry which is preliminary data.</text>
</comment>
<dbReference type="OrthoDB" id="2657661at2759"/>
<reference evidence="2 3" key="1">
    <citation type="journal article" date="2019" name="Nat. Ecol. Evol.">
        <title>Megaphylogeny resolves global patterns of mushroom evolution.</title>
        <authorList>
            <person name="Varga T."/>
            <person name="Krizsan K."/>
            <person name="Foldi C."/>
            <person name="Dima B."/>
            <person name="Sanchez-Garcia M."/>
            <person name="Sanchez-Ramirez S."/>
            <person name="Szollosi G.J."/>
            <person name="Szarkandi J.G."/>
            <person name="Papp V."/>
            <person name="Albert L."/>
            <person name="Andreopoulos W."/>
            <person name="Angelini C."/>
            <person name="Antonin V."/>
            <person name="Barry K.W."/>
            <person name="Bougher N.L."/>
            <person name="Buchanan P."/>
            <person name="Buyck B."/>
            <person name="Bense V."/>
            <person name="Catcheside P."/>
            <person name="Chovatia M."/>
            <person name="Cooper J."/>
            <person name="Damon W."/>
            <person name="Desjardin D."/>
            <person name="Finy P."/>
            <person name="Geml J."/>
            <person name="Haridas S."/>
            <person name="Hughes K."/>
            <person name="Justo A."/>
            <person name="Karasinski D."/>
            <person name="Kautmanova I."/>
            <person name="Kiss B."/>
            <person name="Kocsube S."/>
            <person name="Kotiranta H."/>
            <person name="LaButti K.M."/>
            <person name="Lechner B.E."/>
            <person name="Liimatainen K."/>
            <person name="Lipzen A."/>
            <person name="Lukacs Z."/>
            <person name="Mihaltcheva S."/>
            <person name="Morgado L.N."/>
            <person name="Niskanen T."/>
            <person name="Noordeloos M.E."/>
            <person name="Ohm R.A."/>
            <person name="Ortiz-Santana B."/>
            <person name="Ovrebo C."/>
            <person name="Racz N."/>
            <person name="Riley R."/>
            <person name="Savchenko A."/>
            <person name="Shiryaev A."/>
            <person name="Soop K."/>
            <person name="Spirin V."/>
            <person name="Szebenyi C."/>
            <person name="Tomsovsky M."/>
            <person name="Tulloss R.E."/>
            <person name="Uehling J."/>
            <person name="Grigoriev I.V."/>
            <person name="Vagvolgyi C."/>
            <person name="Papp T."/>
            <person name="Martin F.M."/>
            <person name="Miettinen O."/>
            <person name="Hibbett D.S."/>
            <person name="Nagy L.G."/>
        </authorList>
    </citation>
    <scope>NUCLEOTIDE SEQUENCE [LARGE SCALE GENOMIC DNA]</scope>
    <source>
        <strain evidence="2 3">FP101781</strain>
    </source>
</reference>
<feature type="compositionally biased region" description="Polar residues" evidence="1">
    <location>
        <begin position="100"/>
        <end position="109"/>
    </location>
</feature>
<name>A0A4Y7TKT4_COPMI</name>
<protein>
    <submittedName>
        <fullName evidence="2">Uncharacterized protein</fullName>
    </submittedName>
</protein>
<evidence type="ECO:0000313" key="2">
    <source>
        <dbReference type="EMBL" id="TEB34152.1"/>
    </source>
</evidence>
<evidence type="ECO:0000313" key="3">
    <source>
        <dbReference type="Proteomes" id="UP000298030"/>
    </source>
</evidence>
<evidence type="ECO:0000256" key="1">
    <source>
        <dbReference type="SAM" id="MobiDB-lite"/>
    </source>
</evidence>
<dbReference type="AlphaFoldDB" id="A0A4Y7TKT4"/>
<accession>A0A4Y7TKT4</accession>